<keyword evidence="3 5" id="KW-1133">Transmembrane helix</keyword>
<evidence type="ECO:0000256" key="1">
    <source>
        <dbReference type="ARBA" id="ARBA00004141"/>
    </source>
</evidence>
<feature type="transmembrane region" description="Helical" evidence="5">
    <location>
        <begin position="57"/>
        <end position="78"/>
    </location>
</feature>
<dbReference type="EMBL" id="JAUSWG010000002">
    <property type="protein sequence ID" value="MDQ0555538.1"/>
    <property type="molecule type" value="Genomic_DNA"/>
</dbReference>
<dbReference type="Pfam" id="PF09685">
    <property type="entry name" value="MamF_MmsF"/>
    <property type="match status" value="1"/>
</dbReference>
<organism evidence="6 7">
    <name type="scientific">Paraclostridium ghonii</name>
    <dbReference type="NCBI Taxonomy" id="29358"/>
    <lineage>
        <taxon>Bacteria</taxon>
        <taxon>Bacillati</taxon>
        <taxon>Bacillota</taxon>
        <taxon>Clostridia</taxon>
        <taxon>Peptostreptococcales</taxon>
        <taxon>Peptostreptococcaceae</taxon>
        <taxon>Paraclostridium</taxon>
    </lineage>
</organism>
<dbReference type="InterPro" id="IPR019109">
    <property type="entry name" value="MamF_MmsF"/>
</dbReference>
<feature type="transmembrane region" description="Helical" evidence="5">
    <location>
        <begin position="84"/>
        <end position="101"/>
    </location>
</feature>
<comment type="subcellular location">
    <subcellularLocation>
        <location evidence="1">Membrane</location>
        <topology evidence="1">Multi-pass membrane protein</topology>
    </subcellularLocation>
</comment>
<evidence type="ECO:0000313" key="7">
    <source>
        <dbReference type="Proteomes" id="UP001232584"/>
    </source>
</evidence>
<accession>A0ABU0MX97</accession>
<name>A0ABU0MX97_9FIRM</name>
<protein>
    <submittedName>
        <fullName evidence="6">Tic20 family protein</fullName>
    </submittedName>
</protein>
<evidence type="ECO:0000313" key="6">
    <source>
        <dbReference type="EMBL" id="MDQ0555538.1"/>
    </source>
</evidence>
<keyword evidence="2 5" id="KW-0812">Transmembrane</keyword>
<dbReference type="Proteomes" id="UP001232584">
    <property type="component" value="Unassembled WGS sequence"/>
</dbReference>
<comment type="caution">
    <text evidence="6">The sequence shown here is derived from an EMBL/GenBank/DDBJ whole genome shotgun (WGS) entry which is preliminary data.</text>
</comment>
<feature type="transmembrane region" description="Helical" evidence="5">
    <location>
        <begin position="12"/>
        <end position="37"/>
    </location>
</feature>
<dbReference type="RefSeq" id="WP_307502901.1">
    <property type="nucleotide sequence ID" value="NZ_BAAACE010000029.1"/>
</dbReference>
<gene>
    <name evidence="6" type="ORF">QOZ92_000651</name>
</gene>
<evidence type="ECO:0000256" key="4">
    <source>
        <dbReference type="ARBA" id="ARBA00023136"/>
    </source>
</evidence>
<keyword evidence="4 5" id="KW-0472">Membrane</keyword>
<evidence type="ECO:0000256" key="2">
    <source>
        <dbReference type="ARBA" id="ARBA00022692"/>
    </source>
</evidence>
<evidence type="ECO:0000256" key="3">
    <source>
        <dbReference type="ARBA" id="ARBA00022989"/>
    </source>
</evidence>
<keyword evidence="7" id="KW-1185">Reference proteome</keyword>
<reference evidence="6 7" key="1">
    <citation type="submission" date="2023-07" db="EMBL/GenBank/DDBJ databases">
        <title>Genomic Encyclopedia of Type Strains, Phase IV (KMG-IV): sequencing the most valuable type-strain genomes for metagenomic binning, comparative biology and taxonomic classification.</title>
        <authorList>
            <person name="Goeker M."/>
        </authorList>
    </citation>
    <scope>NUCLEOTIDE SEQUENCE [LARGE SCALE GENOMIC DNA]</scope>
    <source>
        <strain evidence="6 7">DSM 15049</strain>
    </source>
</reference>
<proteinExistence type="predicted"/>
<evidence type="ECO:0000256" key="5">
    <source>
        <dbReference type="SAM" id="Phobius"/>
    </source>
</evidence>
<sequence length="128" mass="15101">MVDNQRCTKNESIIMMVMTLAVMLLNIFGVLIAYVAWKIYEKESEFVKKNGLKLIDFYISFLIYEFAILLLVCVVKYAAYLISAMSVIYLIIFISAIIQYYRHKEFRYPLSFKILEKLKTKNTLNLDK</sequence>